<evidence type="ECO:0008006" key="3">
    <source>
        <dbReference type="Google" id="ProtNLM"/>
    </source>
</evidence>
<dbReference type="SUPFAM" id="SSF53756">
    <property type="entry name" value="UDP-Glycosyltransferase/glycogen phosphorylase"/>
    <property type="match status" value="1"/>
</dbReference>
<dbReference type="Proteomes" id="UP000010433">
    <property type="component" value="Unassembled WGS sequence"/>
</dbReference>
<evidence type="ECO:0000313" key="1">
    <source>
        <dbReference type="EMBL" id="EKX98499.1"/>
    </source>
</evidence>
<accession>L1N5G0</accession>
<keyword evidence="2" id="KW-1185">Reference proteome</keyword>
<evidence type="ECO:0000313" key="2">
    <source>
        <dbReference type="Proteomes" id="UP000010433"/>
    </source>
</evidence>
<dbReference type="PATRIC" id="fig|1127699.3.peg.1798"/>
<sequence>MKILLIGEYSNVHWTLAEGLRQLGHRVTVLSNGDFWKNYSRDIDLTRHKGKLGGIFYLLRLFFLLPKLRHYDVVQLINPMFLEIKARHIFPIYKYLRRYNTKIFLGAFGMDYYWVSECHNNQPLRYSDFNIGGQKRHNPEALKEIADWMGTSKELLNKFIAKDCNGIIAGLYEYHVCYQPNFPSKTVFIPYPIKCLPISEAFTPPQKVKIFIGINKTRNAYKGTDIMLSAAQRIVYRYPDKAELLTAESVPFTQYCQLMNHSHLILDQLYSYTPSMNALLAMSKGIVCVGGGEPENYQIINETYLRPIINVLPTEENVYQALENIVLHPENLPLLQAQSVEYVRKHHEYIYVARQYLEFWEKGTIKPYSIHSPMGIVK</sequence>
<organism evidence="1 2">
    <name type="scientific">Hoylesella saccharolytica F0055</name>
    <dbReference type="NCBI Taxonomy" id="1127699"/>
    <lineage>
        <taxon>Bacteria</taxon>
        <taxon>Pseudomonadati</taxon>
        <taxon>Bacteroidota</taxon>
        <taxon>Bacteroidia</taxon>
        <taxon>Bacteroidales</taxon>
        <taxon>Prevotellaceae</taxon>
        <taxon>Hoylesella</taxon>
    </lineage>
</organism>
<dbReference type="EMBL" id="AMEP01000112">
    <property type="protein sequence ID" value="EKX98499.1"/>
    <property type="molecule type" value="Genomic_DNA"/>
</dbReference>
<dbReference type="OrthoDB" id="6638088at2"/>
<protein>
    <recommendedName>
        <fullName evidence="3">Glycosyltransferase, group 1 family protein</fullName>
    </recommendedName>
</protein>
<gene>
    <name evidence="1" type="ORF">HMPREF9151_01961</name>
</gene>
<name>L1N5G0_9BACT</name>
<reference evidence="1 2" key="1">
    <citation type="submission" date="2012-05" db="EMBL/GenBank/DDBJ databases">
        <authorList>
            <person name="Weinstock G."/>
            <person name="Sodergren E."/>
            <person name="Lobos E.A."/>
            <person name="Fulton L."/>
            <person name="Fulton R."/>
            <person name="Courtney L."/>
            <person name="Fronick C."/>
            <person name="O'Laughlin M."/>
            <person name="Godfrey J."/>
            <person name="Wilson R.M."/>
            <person name="Miner T."/>
            <person name="Farmer C."/>
            <person name="Delehaunty K."/>
            <person name="Cordes M."/>
            <person name="Minx P."/>
            <person name="Tomlinson C."/>
            <person name="Chen J."/>
            <person name="Wollam A."/>
            <person name="Pepin K.H."/>
            <person name="Bhonagiri V."/>
            <person name="Zhang X."/>
            <person name="Suruliraj S."/>
            <person name="Warren W."/>
            <person name="Mitreva M."/>
            <person name="Mardis E.R."/>
            <person name="Wilson R.K."/>
        </authorList>
    </citation>
    <scope>NUCLEOTIDE SEQUENCE [LARGE SCALE GENOMIC DNA]</scope>
    <source>
        <strain evidence="1 2">F0055</strain>
    </source>
</reference>
<proteinExistence type="predicted"/>
<comment type="caution">
    <text evidence="1">The sequence shown here is derived from an EMBL/GenBank/DDBJ whole genome shotgun (WGS) entry which is preliminary data.</text>
</comment>
<dbReference type="AlphaFoldDB" id="L1N5G0"/>
<dbReference type="RefSeq" id="WP_009163266.1">
    <property type="nucleotide sequence ID" value="NZ_KB291009.1"/>
</dbReference>
<dbReference type="STRING" id="1127699.HMPREF9151_01961"/>
<dbReference type="HOGENOM" id="CLU_055801_0_0_10"/>